<evidence type="ECO:0000313" key="2">
    <source>
        <dbReference type="EMBL" id="SMD08481.1"/>
    </source>
</evidence>
<accession>A0A1W2EFH6</accession>
<proteinExistence type="predicted"/>
<name>A0A1W2EFH6_9SPHI</name>
<sequence>MAFGLGLGLMLSVVTMSSFTPEKRALEIVYLLSADGLTYNRFSTDGSFPSTGGCESVDDYEPCHQRYNTAQDPGVSSFSSSSIPANNIPGNPESYWAFP</sequence>
<feature type="region of interest" description="Disordered" evidence="1">
    <location>
        <begin position="71"/>
        <end position="99"/>
    </location>
</feature>
<organism evidence="2 3">
    <name type="scientific">Pedobacter nyackensis</name>
    <dbReference type="NCBI Taxonomy" id="475255"/>
    <lineage>
        <taxon>Bacteria</taxon>
        <taxon>Pseudomonadati</taxon>
        <taxon>Bacteroidota</taxon>
        <taxon>Sphingobacteriia</taxon>
        <taxon>Sphingobacteriales</taxon>
        <taxon>Sphingobacteriaceae</taxon>
        <taxon>Pedobacter</taxon>
    </lineage>
</organism>
<keyword evidence="3" id="KW-1185">Reference proteome</keyword>
<dbReference type="AlphaFoldDB" id="A0A1W2EFH6"/>
<protein>
    <submittedName>
        <fullName evidence="2">Uncharacterized protein</fullName>
    </submittedName>
</protein>
<dbReference type="EMBL" id="FWYB01000012">
    <property type="protein sequence ID" value="SMD08481.1"/>
    <property type="molecule type" value="Genomic_DNA"/>
</dbReference>
<gene>
    <name evidence="2" type="ORF">SAMN04488101_11231</name>
</gene>
<reference evidence="2 3" key="1">
    <citation type="submission" date="2017-04" db="EMBL/GenBank/DDBJ databases">
        <authorList>
            <person name="Afonso C.L."/>
            <person name="Miller P.J."/>
            <person name="Scott M.A."/>
            <person name="Spackman E."/>
            <person name="Goraichik I."/>
            <person name="Dimitrov K.M."/>
            <person name="Suarez D.L."/>
            <person name="Swayne D.E."/>
        </authorList>
    </citation>
    <scope>NUCLEOTIDE SEQUENCE [LARGE SCALE GENOMIC DNA]</scope>
    <source>
        <strain evidence="2 3">DSM 19625</strain>
    </source>
</reference>
<dbReference type="Proteomes" id="UP000192678">
    <property type="component" value="Unassembled WGS sequence"/>
</dbReference>
<evidence type="ECO:0000256" key="1">
    <source>
        <dbReference type="SAM" id="MobiDB-lite"/>
    </source>
</evidence>
<evidence type="ECO:0000313" key="3">
    <source>
        <dbReference type="Proteomes" id="UP000192678"/>
    </source>
</evidence>